<evidence type="ECO:0000313" key="7">
    <source>
        <dbReference type="Proteomes" id="UP000291819"/>
    </source>
</evidence>
<dbReference type="GO" id="GO:0016491">
    <property type="term" value="F:oxidoreductase activity"/>
    <property type="evidence" value="ECO:0007669"/>
    <property type="project" value="UniProtKB-KW"/>
</dbReference>
<evidence type="ECO:0000313" key="6">
    <source>
        <dbReference type="EMBL" id="TBO41829.1"/>
    </source>
</evidence>
<keyword evidence="1" id="KW-0004">4Fe-4S</keyword>
<dbReference type="InterPro" id="IPR039650">
    <property type="entry name" value="HdrA-like"/>
</dbReference>
<reference evidence="6 7" key="1">
    <citation type="submission" date="2019-02" db="EMBL/GenBank/DDBJ databases">
        <title>Pedobacter kyonggii whole genome sequence analysis.</title>
        <authorList>
            <person name="Dahal R.H."/>
        </authorList>
    </citation>
    <scope>NUCLEOTIDE SEQUENCE [LARGE SCALE GENOMIC DNA]</scope>
    <source>
        <strain evidence="6 7">K-4-11-1</strain>
    </source>
</reference>
<evidence type="ECO:0000256" key="1">
    <source>
        <dbReference type="ARBA" id="ARBA00022485"/>
    </source>
</evidence>
<dbReference type="SUPFAM" id="SSF51905">
    <property type="entry name" value="FAD/NAD(P)-binding domain"/>
    <property type="match status" value="1"/>
</dbReference>
<accession>A0A4Q9HCU9</accession>
<keyword evidence="7" id="KW-1185">Reference proteome</keyword>
<organism evidence="6 7">
    <name type="scientific">Pedobacter kyonggii</name>
    <dbReference type="NCBI Taxonomy" id="1926871"/>
    <lineage>
        <taxon>Bacteria</taxon>
        <taxon>Pseudomonadati</taxon>
        <taxon>Bacteroidota</taxon>
        <taxon>Sphingobacteriia</taxon>
        <taxon>Sphingobacteriales</taxon>
        <taxon>Sphingobacteriaceae</taxon>
        <taxon>Pedobacter</taxon>
    </lineage>
</organism>
<dbReference type="InterPro" id="IPR036188">
    <property type="entry name" value="FAD/NAD-bd_sf"/>
</dbReference>
<dbReference type="AlphaFoldDB" id="A0A4Q9HCU9"/>
<name>A0A4Q9HCU9_9SPHI</name>
<dbReference type="Pfam" id="PF12831">
    <property type="entry name" value="FAD_oxidored"/>
    <property type="match status" value="1"/>
</dbReference>
<protein>
    <submittedName>
        <fullName evidence="6">FAD-dependent oxidoreductase</fullName>
    </submittedName>
</protein>
<comment type="caution">
    <text evidence="6">The sequence shown here is derived from an EMBL/GenBank/DDBJ whole genome shotgun (WGS) entry which is preliminary data.</text>
</comment>
<dbReference type="Proteomes" id="UP000291819">
    <property type="component" value="Unassembled WGS sequence"/>
</dbReference>
<dbReference type="PANTHER" id="PTHR43498">
    <property type="entry name" value="FERREDOXIN:COB-COM HETERODISULFIDE REDUCTASE SUBUNIT A"/>
    <property type="match status" value="1"/>
</dbReference>
<evidence type="ECO:0000256" key="5">
    <source>
        <dbReference type="ARBA" id="ARBA00023014"/>
    </source>
</evidence>
<dbReference type="EMBL" id="SIXF01000011">
    <property type="protein sequence ID" value="TBO41829.1"/>
    <property type="molecule type" value="Genomic_DNA"/>
</dbReference>
<dbReference type="GO" id="GO:0051539">
    <property type="term" value="F:4 iron, 4 sulfur cluster binding"/>
    <property type="evidence" value="ECO:0007669"/>
    <property type="project" value="UniProtKB-KW"/>
</dbReference>
<dbReference type="Gene3D" id="3.50.50.60">
    <property type="entry name" value="FAD/NAD(P)-binding domain"/>
    <property type="match status" value="1"/>
</dbReference>
<dbReference type="OrthoDB" id="668499at2"/>
<keyword evidence="2" id="KW-0479">Metal-binding</keyword>
<keyword evidence="3" id="KW-0560">Oxidoreductase</keyword>
<dbReference type="GO" id="GO:0046872">
    <property type="term" value="F:metal ion binding"/>
    <property type="evidence" value="ECO:0007669"/>
    <property type="project" value="UniProtKB-KW"/>
</dbReference>
<evidence type="ECO:0000256" key="2">
    <source>
        <dbReference type="ARBA" id="ARBA00022723"/>
    </source>
</evidence>
<evidence type="ECO:0000256" key="3">
    <source>
        <dbReference type="ARBA" id="ARBA00023002"/>
    </source>
</evidence>
<dbReference type="PANTHER" id="PTHR43498:SF1">
    <property type="entry name" value="COB--COM HETERODISULFIDE REDUCTASE IRON-SULFUR SUBUNIT A"/>
    <property type="match status" value="1"/>
</dbReference>
<gene>
    <name evidence="6" type="ORF">EYS08_13380</name>
</gene>
<keyword evidence="5" id="KW-0411">Iron-sulfur</keyword>
<sequence length="592" mass="67229">MFPIKCFSDVGFFVLSQQESETQYVKNYSKCCRFSLQTLLISTKKIFVCFLALSSIFFTVYAKPRAEHHQADIVIYGGTSAGIIAAVQAAKMGKSVIVVSPDRHLGGLSSSGLGFTDTGDKSVIGGLARTFYQKVYQHYQQASTWKWQKKEEYGNKGQGTPAIDGTDRTMWIFEPHVAEQVMEDFVKENQLKIYRDEWLERKHGVKMKDGKIISIKTLSGKIFNAKIYIDATYEGDLMAAAKVSYHIGREANHAYNEKWNGVQTLVFQHGHYFKNNIDPYQIPGDKTSGLLPGISTDQPGPNGTADHKVQAYCYRMCLTDQPENKIEFPKPDRYNAMDYELLLRVFSTGWNELFNKYDPIPNHKTDTNNHGPFSTDFIGMNYAYPEADYTKRREIIEAHENYQKGLMYFMANDPRIPEKIQQQVKKWGLAKDEFKDNGNWPYQLYVREARRMIGDFVMTENEVLGKKEVPNPIGMGSYALDSHNVQRYVTPEGYVQNEGDIGVKAPRPYSISYQAIVPKKTECNNLLVPVCLSSSHIAYGSVRMEPVFMILGESAATAASLAIDHKINIQDVNYNQLKNLLLNQKQYITSAN</sequence>
<proteinExistence type="predicted"/>
<evidence type="ECO:0000256" key="4">
    <source>
        <dbReference type="ARBA" id="ARBA00023004"/>
    </source>
</evidence>
<keyword evidence="4" id="KW-0408">Iron</keyword>